<dbReference type="SUPFAM" id="SSF51905">
    <property type="entry name" value="FAD/NAD(P)-binding domain"/>
    <property type="match status" value="1"/>
</dbReference>
<evidence type="ECO:0000313" key="2">
    <source>
        <dbReference type="EMBL" id="GIH17111.1"/>
    </source>
</evidence>
<comment type="caution">
    <text evidence="2">The sequence shown here is derived from an EMBL/GenBank/DDBJ whole genome shotgun (WGS) entry which is preliminary data.</text>
</comment>
<feature type="region of interest" description="Disordered" evidence="1">
    <location>
        <begin position="674"/>
        <end position="695"/>
    </location>
</feature>
<dbReference type="InterPro" id="IPR036188">
    <property type="entry name" value="FAD/NAD-bd_sf"/>
</dbReference>
<dbReference type="EMBL" id="BONZ01000050">
    <property type="protein sequence ID" value="GIH17111.1"/>
    <property type="molecule type" value="Genomic_DNA"/>
</dbReference>
<evidence type="ECO:0008006" key="4">
    <source>
        <dbReference type="Google" id="ProtNLM"/>
    </source>
</evidence>
<sequence>MSGPRRVDVIVTGAGPAGAAAATALAGPTRSVLLVDDGTPARSYDAFLSAPTMEGLRRLAVDLPAQPVDGIDLVFGTRSRRLVPVRAAACDHAALARALRGAAGHAGADRVRATARLLGRDEGWFALALDGVPVLARHLVVATGTSGRPGHWMGTACVQRFAGIDLGTRTTLAVAQPDGTDPRQPPTCVWAVPAPGGGASVGVASVGVAGVGGASVGGAGVGAAGAGDRPVDPDALLALALAELRRIDARFTDLVPAGPVVSGPIDAGFVPERLTVDGLLIGAAAGLTNPFTGEGLSGALQSALLAAESITAHPDDPDAARRAYAQRVRTAFVGYFETARHASRRYHLTWRVLADAASSDQPFAAKARRAILFPEGIAGLGEQRVAIPDAPLVQPFLLACDEVAISVIRREWPFLARLASIEDTGDSQRPRPALLFLGALIADRSTLDVRHATTAAAIELATLGALAFLHPPPPRTGVRDVDWAAAATVLSGDFLLAQASRLIAESAPDASWMFADWLAELAGLRAAALDPDKPSQPELVYAALFEFPARIGAILGGAPARVVHALAEYGYHCGRAFLHAEDVLAVRGERTRLDTTLEAMLAGRFTGLPETLTDRLETADREAVRANLLSGAEAACGEARGRAVASLTAVVNPTAVRLLGQFIDAIAAPCSRDHPARGTADVAGDSATLAGPDPMHLGGQVGLYE</sequence>
<keyword evidence="3" id="KW-1185">Reference proteome</keyword>
<dbReference type="Gene3D" id="1.10.600.10">
    <property type="entry name" value="Farnesyl Diphosphate Synthase"/>
    <property type="match status" value="1"/>
</dbReference>
<protein>
    <recommendedName>
        <fullName evidence="4">Dehydrogenase (Flavoprotein)</fullName>
    </recommendedName>
</protein>
<dbReference type="RefSeq" id="WP_203920683.1">
    <property type="nucleotide sequence ID" value="NZ_BONZ01000050.1"/>
</dbReference>
<gene>
    <name evidence="2" type="ORF">Raf01_52830</name>
</gene>
<dbReference type="InterPro" id="IPR050407">
    <property type="entry name" value="Geranylgeranyl_reductase"/>
</dbReference>
<proteinExistence type="predicted"/>
<dbReference type="AlphaFoldDB" id="A0A8J3VSZ0"/>
<accession>A0A8J3VSZ0</accession>
<evidence type="ECO:0000256" key="1">
    <source>
        <dbReference type="SAM" id="MobiDB-lite"/>
    </source>
</evidence>
<name>A0A8J3VSZ0_9ACTN</name>
<organism evidence="2 3">
    <name type="scientific">Rugosimonospora africana</name>
    <dbReference type="NCBI Taxonomy" id="556532"/>
    <lineage>
        <taxon>Bacteria</taxon>
        <taxon>Bacillati</taxon>
        <taxon>Actinomycetota</taxon>
        <taxon>Actinomycetes</taxon>
        <taxon>Micromonosporales</taxon>
        <taxon>Micromonosporaceae</taxon>
        <taxon>Rugosimonospora</taxon>
    </lineage>
</organism>
<dbReference type="PANTHER" id="PTHR42685">
    <property type="entry name" value="GERANYLGERANYL DIPHOSPHATE REDUCTASE"/>
    <property type="match status" value="1"/>
</dbReference>
<reference evidence="2" key="1">
    <citation type="submission" date="2021-01" db="EMBL/GenBank/DDBJ databases">
        <title>Whole genome shotgun sequence of Rugosimonospora africana NBRC 104875.</title>
        <authorList>
            <person name="Komaki H."/>
            <person name="Tamura T."/>
        </authorList>
    </citation>
    <scope>NUCLEOTIDE SEQUENCE</scope>
    <source>
        <strain evidence="2">NBRC 104875</strain>
    </source>
</reference>
<dbReference type="InterPro" id="IPR008949">
    <property type="entry name" value="Isoprenoid_synthase_dom_sf"/>
</dbReference>
<dbReference type="Proteomes" id="UP000642748">
    <property type="component" value="Unassembled WGS sequence"/>
</dbReference>
<dbReference type="PANTHER" id="PTHR42685:SF22">
    <property type="entry name" value="CONDITIONED MEDIUM FACTOR RECEPTOR 1"/>
    <property type="match status" value="1"/>
</dbReference>
<dbReference type="Gene3D" id="3.50.50.60">
    <property type="entry name" value="FAD/NAD(P)-binding domain"/>
    <property type="match status" value="1"/>
</dbReference>
<dbReference type="SUPFAM" id="SSF48576">
    <property type="entry name" value="Terpenoid synthases"/>
    <property type="match status" value="1"/>
</dbReference>
<evidence type="ECO:0000313" key="3">
    <source>
        <dbReference type="Proteomes" id="UP000642748"/>
    </source>
</evidence>